<dbReference type="Gene3D" id="1.10.10.460">
    <property type="entry name" value="Ribonuclease hii. Domain 2"/>
    <property type="match status" value="1"/>
</dbReference>
<evidence type="ECO:0000256" key="7">
    <source>
        <dbReference type="ARBA" id="ARBA00022801"/>
    </source>
</evidence>
<evidence type="ECO:0000256" key="1">
    <source>
        <dbReference type="ARBA" id="ARBA00000077"/>
    </source>
</evidence>
<evidence type="ECO:0000256" key="2">
    <source>
        <dbReference type="ARBA" id="ARBA00001946"/>
    </source>
</evidence>
<dbReference type="InterPro" id="IPR001352">
    <property type="entry name" value="RNase_HII/HIII"/>
</dbReference>
<feature type="binding site" evidence="8">
    <location>
        <position position="65"/>
    </location>
    <ligand>
        <name>a divalent metal cation</name>
        <dbReference type="ChEBI" id="CHEBI:60240"/>
    </ligand>
</feature>
<dbReference type="CDD" id="cd07181">
    <property type="entry name" value="RNase_HII_eukaryota_like"/>
    <property type="match status" value="1"/>
</dbReference>
<evidence type="ECO:0000256" key="8">
    <source>
        <dbReference type="PROSITE-ProRule" id="PRU01319"/>
    </source>
</evidence>
<proteinExistence type="inferred from homology"/>
<feature type="region of interest" description="Disordered" evidence="10">
    <location>
        <begin position="538"/>
        <end position="557"/>
    </location>
</feature>
<evidence type="ECO:0000256" key="9">
    <source>
        <dbReference type="RuleBase" id="RU003515"/>
    </source>
</evidence>
<comment type="catalytic activity">
    <reaction evidence="1 8 9">
        <text>Endonucleolytic cleavage to 5'-phosphomonoester.</text>
        <dbReference type="EC" id="3.1.26.4"/>
    </reaction>
</comment>
<feature type="region of interest" description="Disordered" evidence="10">
    <location>
        <begin position="1"/>
        <end position="23"/>
    </location>
</feature>
<feature type="binding site" evidence="8">
    <location>
        <position position="178"/>
    </location>
    <ligand>
        <name>a divalent metal cation</name>
        <dbReference type="ChEBI" id="CHEBI:60240"/>
    </ligand>
</feature>
<keyword evidence="7 8" id="KW-0378">Hydrolase</keyword>
<keyword evidence="6 8" id="KW-0255">Endonuclease</keyword>
<reference evidence="12" key="1">
    <citation type="submission" date="2021-12" db="EMBL/GenBank/DDBJ databases">
        <title>Curvularia clavata genome.</title>
        <authorList>
            <person name="Cao Y."/>
        </authorList>
    </citation>
    <scope>NUCLEOTIDE SEQUENCE</scope>
    <source>
        <strain evidence="12">Yc1106</strain>
    </source>
</reference>
<dbReference type="FunFam" id="1.10.10.460:FF:000001">
    <property type="entry name" value="Ribonuclease"/>
    <property type="match status" value="1"/>
</dbReference>
<dbReference type="Pfam" id="PF01351">
    <property type="entry name" value="RNase_HII"/>
    <property type="match status" value="1"/>
</dbReference>
<feature type="compositionally biased region" description="Low complexity" evidence="10">
    <location>
        <begin position="540"/>
        <end position="552"/>
    </location>
</feature>
<dbReference type="GO" id="GO:0004523">
    <property type="term" value="F:RNA-DNA hybrid ribonuclease activity"/>
    <property type="evidence" value="ECO:0007669"/>
    <property type="project" value="UniProtKB-UniRule"/>
</dbReference>
<evidence type="ECO:0000256" key="5">
    <source>
        <dbReference type="ARBA" id="ARBA00022723"/>
    </source>
</evidence>
<dbReference type="GO" id="GO:0006298">
    <property type="term" value="P:mismatch repair"/>
    <property type="evidence" value="ECO:0007669"/>
    <property type="project" value="TreeGrafter"/>
</dbReference>
<keyword evidence="5 8" id="KW-0479">Metal-binding</keyword>
<dbReference type="InterPro" id="IPR012337">
    <property type="entry name" value="RNaseH-like_sf"/>
</dbReference>
<feature type="region of interest" description="Disordered" evidence="10">
    <location>
        <begin position="486"/>
        <end position="508"/>
    </location>
</feature>
<sequence length="578" mass="64080">MAEPRDDVDMDTQGIEEETPPSDVFMAPSISKPDLLGGRSYSHFSPIPKQIADDMTREVVLGVDEAGRGPVLGPMVYALFYLPIELHRSLLAETHGFDDSKVLKPEVRSDLMRMLCTPDSDLYEAGGWATRLLSAQDISAHMLQPSVYNLNAQAMDATISLIQEVLDKGVNVKEIYIDTIGKPEVYQKKLERIWPTISITVAKKADSLYPVVSAASVCAKVTRDAALDVCYEPYHARDSEAGDGAEVRVAWGSGYPSDTRTSAWLKENMDPLFGWGNETRFSWGTTKELLEGKKAGVTIDWPTEDDGNDMRMTDFFNGKNETTGDELVDWFAEASKYTQYHMQEQHPGPMHNCTICESGRRGGVAARGAGSHCASTNERETKAPPRLSLVICDLEDDEDRDSDPDPVSPPLSPKTITVVPKLRSRYRAATMNQDTSTKRRSGWRPSLKKELLRRTSTDSAMGQIELWTGHPTEFCTETTRWGSIIGDNVKPLQPQRRRGSTLLHPSPPVISAENQAATMNVGPISPLFGRKDLFPARKGSSLLHPSPPLSDSETGVERGMRNMQLKTVMSVPPRKQWK</sequence>
<feature type="binding site" evidence="8">
    <location>
        <position position="64"/>
    </location>
    <ligand>
        <name>a divalent metal cation</name>
        <dbReference type="ChEBI" id="CHEBI:60240"/>
    </ligand>
</feature>
<dbReference type="GO" id="GO:0032299">
    <property type="term" value="C:ribonuclease H2 complex"/>
    <property type="evidence" value="ECO:0007669"/>
    <property type="project" value="TreeGrafter"/>
</dbReference>
<dbReference type="GO" id="GO:0003723">
    <property type="term" value="F:RNA binding"/>
    <property type="evidence" value="ECO:0007669"/>
    <property type="project" value="UniProtKB-UniRule"/>
</dbReference>
<dbReference type="OrthoDB" id="7462577at2759"/>
<evidence type="ECO:0000256" key="4">
    <source>
        <dbReference type="ARBA" id="ARBA00022722"/>
    </source>
</evidence>
<dbReference type="FunFam" id="3.30.420.10:FF:000016">
    <property type="entry name" value="Ribonuclease"/>
    <property type="match status" value="1"/>
</dbReference>
<feature type="region of interest" description="Disordered" evidence="10">
    <location>
        <begin position="396"/>
        <end position="415"/>
    </location>
</feature>
<organism evidence="12 13">
    <name type="scientific">Curvularia clavata</name>
    <dbReference type="NCBI Taxonomy" id="95742"/>
    <lineage>
        <taxon>Eukaryota</taxon>
        <taxon>Fungi</taxon>
        <taxon>Dikarya</taxon>
        <taxon>Ascomycota</taxon>
        <taxon>Pezizomycotina</taxon>
        <taxon>Dothideomycetes</taxon>
        <taxon>Pleosporomycetidae</taxon>
        <taxon>Pleosporales</taxon>
        <taxon>Pleosporineae</taxon>
        <taxon>Pleosporaceae</taxon>
        <taxon>Curvularia</taxon>
    </lineage>
</organism>
<dbReference type="EMBL" id="CP089279">
    <property type="protein sequence ID" value="USP80469.1"/>
    <property type="molecule type" value="Genomic_DNA"/>
</dbReference>
<dbReference type="SUPFAM" id="SSF53098">
    <property type="entry name" value="Ribonuclease H-like"/>
    <property type="match status" value="1"/>
</dbReference>
<evidence type="ECO:0000256" key="6">
    <source>
        <dbReference type="ARBA" id="ARBA00022759"/>
    </source>
</evidence>
<evidence type="ECO:0000259" key="11">
    <source>
        <dbReference type="PROSITE" id="PS51975"/>
    </source>
</evidence>
<dbReference type="InterPro" id="IPR024567">
    <property type="entry name" value="RNase_HII/HIII_dom"/>
</dbReference>
<dbReference type="EC" id="3.1.26.4" evidence="9"/>
<dbReference type="PANTHER" id="PTHR10954">
    <property type="entry name" value="RIBONUCLEASE H2 SUBUNIT A"/>
    <property type="match status" value="1"/>
</dbReference>
<comment type="similarity">
    <text evidence="3">Belongs to the RNase HII family. Eukaryotic subfamily.</text>
</comment>
<dbReference type="PANTHER" id="PTHR10954:SF7">
    <property type="entry name" value="RIBONUCLEASE H2 SUBUNIT A"/>
    <property type="match status" value="1"/>
</dbReference>
<protein>
    <recommendedName>
        <fullName evidence="9">Ribonuclease</fullName>
        <ecNumber evidence="9">3.1.26.4</ecNumber>
    </recommendedName>
</protein>
<dbReference type="GO" id="GO:0046872">
    <property type="term" value="F:metal ion binding"/>
    <property type="evidence" value="ECO:0007669"/>
    <property type="project" value="UniProtKB-KW"/>
</dbReference>
<dbReference type="InterPro" id="IPR023160">
    <property type="entry name" value="RNase_HII_hlx-loop-hlx_cap_dom"/>
</dbReference>
<evidence type="ECO:0000256" key="3">
    <source>
        <dbReference type="ARBA" id="ARBA00007058"/>
    </source>
</evidence>
<dbReference type="GO" id="GO:0043137">
    <property type="term" value="P:DNA replication, removal of RNA primer"/>
    <property type="evidence" value="ECO:0007669"/>
    <property type="project" value="TreeGrafter"/>
</dbReference>
<name>A0A9Q9DW31_CURCL</name>
<dbReference type="VEuPathDB" id="FungiDB:yc1106_07743"/>
<accession>A0A9Q9DW31</accession>
<keyword evidence="4 8" id="KW-0540">Nuclease</keyword>
<dbReference type="InterPro" id="IPR004649">
    <property type="entry name" value="RNase_H2_suA"/>
</dbReference>
<evidence type="ECO:0000313" key="13">
    <source>
        <dbReference type="Proteomes" id="UP001056012"/>
    </source>
</evidence>
<evidence type="ECO:0000256" key="10">
    <source>
        <dbReference type="SAM" id="MobiDB-lite"/>
    </source>
</evidence>
<dbReference type="Proteomes" id="UP001056012">
    <property type="component" value="Chromosome 6"/>
</dbReference>
<dbReference type="Gene3D" id="3.30.420.10">
    <property type="entry name" value="Ribonuclease H-like superfamily/Ribonuclease H"/>
    <property type="match status" value="1"/>
</dbReference>
<evidence type="ECO:0000313" key="12">
    <source>
        <dbReference type="EMBL" id="USP80469.1"/>
    </source>
</evidence>
<dbReference type="PROSITE" id="PS51975">
    <property type="entry name" value="RNASE_H_2"/>
    <property type="match status" value="1"/>
</dbReference>
<comment type="cofactor">
    <cofactor evidence="8">
        <name>Mn(2+)</name>
        <dbReference type="ChEBI" id="CHEBI:29035"/>
    </cofactor>
    <cofactor evidence="8">
        <name>Mg(2+)</name>
        <dbReference type="ChEBI" id="CHEBI:18420"/>
    </cofactor>
    <text evidence="8">Manganese or magnesium. Binds 1 divalent metal ion per monomer in the absence of substrate. May bind a second metal ion after substrate binding.</text>
</comment>
<dbReference type="InterPro" id="IPR036397">
    <property type="entry name" value="RNaseH_sf"/>
</dbReference>
<feature type="compositionally biased region" description="Acidic residues" evidence="10">
    <location>
        <begin position="8"/>
        <end position="20"/>
    </location>
</feature>
<gene>
    <name evidence="12" type="ORF">yc1106_07743</name>
</gene>
<dbReference type="AlphaFoldDB" id="A0A9Q9DW31"/>
<comment type="cofactor">
    <cofactor evidence="2">
        <name>Mg(2+)</name>
        <dbReference type="ChEBI" id="CHEBI:18420"/>
    </cofactor>
</comment>
<keyword evidence="13" id="KW-1185">Reference proteome</keyword>
<comment type="function">
    <text evidence="9">Endonuclease that specifically degrades the RNA of RNA-DNA hybrids.</text>
</comment>
<dbReference type="NCBIfam" id="TIGR00729">
    <property type="entry name" value="ribonuclease HII"/>
    <property type="match status" value="1"/>
</dbReference>
<feature type="domain" description="RNase H type-2" evidence="11">
    <location>
        <begin position="58"/>
        <end position="295"/>
    </location>
</feature>